<sequence>MDKKRSWRTELNVCWLKNSKLRSAKKDVLEKCQHAEKNAKKLQNELLALIETQLKALLNAAEWTYLNGFQACQESLQHMDMPPAGKKTSFLNFEVALDGSPNPSLTFLF</sequence>
<dbReference type="AlphaFoldDB" id="A0AAW2XUW1"/>
<proteinExistence type="predicted"/>
<evidence type="ECO:0000313" key="2">
    <source>
        <dbReference type="EMBL" id="KAL0457566.1"/>
    </source>
</evidence>
<keyword evidence="1" id="KW-0175">Coiled coil</keyword>
<reference evidence="2" key="1">
    <citation type="submission" date="2020-06" db="EMBL/GenBank/DDBJ databases">
        <authorList>
            <person name="Li T."/>
            <person name="Hu X."/>
            <person name="Zhang T."/>
            <person name="Song X."/>
            <person name="Zhang H."/>
            <person name="Dai N."/>
            <person name="Sheng W."/>
            <person name="Hou X."/>
            <person name="Wei L."/>
        </authorList>
    </citation>
    <scope>NUCLEOTIDE SEQUENCE</scope>
    <source>
        <strain evidence="2">KEN1</strain>
        <tissue evidence="2">Leaf</tissue>
    </source>
</reference>
<organism evidence="2">
    <name type="scientific">Sesamum latifolium</name>
    <dbReference type="NCBI Taxonomy" id="2727402"/>
    <lineage>
        <taxon>Eukaryota</taxon>
        <taxon>Viridiplantae</taxon>
        <taxon>Streptophyta</taxon>
        <taxon>Embryophyta</taxon>
        <taxon>Tracheophyta</taxon>
        <taxon>Spermatophyta</taxon>
        <taxon>Magnoliopsida</taxon>
        <taxon>eudicotyledons</taxon>
        <taxon>Gunneridae</taxon>
        <taxon>Pentapetalae</taxon>
        <taxon>asterids</taxon>
        <taxon>lamiids</taxon>
        <taxon>Lamiales</taxon>
        <taxon>Pedaliaceae</taxon>
        <taxon>Sesamum</taxon>
    </lineage>
</organism>
<evidence type="ECO:0000256" key="1">
    <source>
        <dbReference type="SAM" id="Coils"/>
    </source>
</evidence>
<gene>
    <name evidence="2" type="ORF">Slati_1095800</name>
</gene>
<reference evidence="2" key="2">
    <citation type="journal article" date="2024" name="Plant">
        <title>Genomic evolution and insights into agronomic trait innovations of Sesamum species.</title>
        <authorList>
            <person name="Miao H."/>
            <person name="Wang L."/>
            <person name="Qu L."/>
            <person name="Liu H."/>
            <person name="Sun Y."/>
            <person name="Le M."/>
            <person name="Wang Q."/>
            <person name="Wei S."/>
            <person name="Zheng Y."/>
            <person name="Lin W."/>
            <person name="Duan Y."/>
            <person name="Cao H."/>
            <person name="Xiong S."/>
            <person name="Wang X."/>
            <person name="Wei L."/>
            <person name="Li C."/>
            <person name="Ma Q."/>
            <person name="Ju M."/>
            <person name="Zhao R."/>
            <person name="Li G."/>
            <person name="Mu C."/>
            <person name="Tian Q."/>
            <person name="Mei H."/>
            <person name="Zhang T."/>
            <person name="Gao T."/>
            <person name="Zhang H."/>
        </authorList>
    </citation>
    <scope>NUCLEOTIDE SEQUENCE</scope>
    <source>
        <strain evidence="2">KEN1</strain>
    </source>
</reference>
<accession>A0AAW2XUW1</accession>
<feature type="coiled-coil region" evidence="1">
    <location>
        <begin position="18"/>
        <end position="52"/>
    </location>
</feature>
<protein>
    <submittedName>
        <fullName evidence="2">Uncharacterized protein</fullName>
    </submittedName>
</protein>
<comment type="caution">
    <text evidence="2">The sequence shown here is derived from an EMBL/GenBank/DDBJ whole genome shotgun (WGS) entry which is preliminary data.</text>
</comment>
<dbReference type="EMBL" id="JACGWN010000003">
    <property type="protein sequence ID" value="KAL0457566.1"/>
    <property type="molecule type" value="Genomic_DNA"/>
</dbReference>
<name>A0AAW2XUW1_9LAMI</name>